<dbReference type="EMBL" id="RWGY01000005">
    <property type="protein sequence ID" value="TVU43639.1"/>
    <property type="molecule type" value="Genomic_DNA"/>
</dbReference>
<dbReference type="PANTHER" id="PTHR23516:SF2">
    <property type="entry name" value="MOLYBDATE-ANION TRANSPORTER"/>
    <property type="match status" value="1"/>
</dbReference>
<dbReference type="SUPFAM" id="SSF103473">
    <property type="entry name" value="MFS general substrate transporter"/>
    <property type="match status" value="2"/>
</dbReference>
<keyword evidence="1" id="KW-0812">Transmembrane</keyword>
<comment type="caution">
    <text evidence="2">The sequence shown here is derived from an EMBL/GenBank/DDBJ whole genome shotgun (WGS) entry which is preliminary data.</text>
</comment>
<dbReference type="PANTHER" id="PTHR23516">
    <property type="entry name" value="SAM (S-ADENOSYL METHIONINE) TRANSPORTER"/>
    <property type="match status" value="1"/>
</dbReference>
<accession>A0A5J9W5N8</accession>
<reference evidence="2 3" key="1">
    <citation type="journal article" date="2019" name="Sci. Rep.">
        <title>A high-quality genome of Eragrostis curvula grass provides insights into Poaceae evolution and supports new strategies to enhance forage quality.</title>
        <authorList>
            <person name="Carballo J."/>
            <person name="Santos B.A.C.M."/>
            <person name="Zappacosta D."/>
            <person name="Garbus I."/>
            <person name="Selva J.P."/>
            <person name="Gallo C.A."/>
            <person name="Diaz A."/>
            <person name="Albertini E."/>
            <person name="Caccamo M."/>
            <person name="Echenique V."/>
        </authorList>
    </citation>
    <scope>NUCLEOTIDE SEQUENCE [LARGE SCALE GENOMIC DNA]</scope>
    <source>
        <strain evidence="3">cv. Victoria</strain>
        <tissue evidence="2">Leaf</tissue>
    </source>
</reference>
<feature type="transmembrane region" description="Helical" evidence="1">
    <location>
        <begin position="439"/>
        <end position="459"/>
    </location>
</feature>
<dbReference type="GO" id="GO:0015098">
    <property type="term" value="F:molybdate ion transmembrane transporter activity"/>
    <property type="evidence" value="ECO:0007669"/>
    <property type="project" value="InterPro"/>
</dbReference>
<organism evidence="2 3">
    <name type="scientific">Eragrostis curvula</name>
    <name type="common">weeping love grass</name>
    <dbReference type="NCBI Taxonomy" id="38414"/>
    <lineage>
        <taxon>Eukaryota</taxon>
        <taxon>Viridiplantae</taxon>
        <taxon>Streptophyta</taxon>
        <taxon>Embryophyta</taxon>
        <taxon>Tracheophyta</taxon>
        <taxon>Spermatophyta</taxon>
        <taxon>Magnoliopsida</taxon>
        <taxon>Liliopsida</taxon>
        <taxon>Poales</taxon>
        <taxon>Poaceae</taxon>
        <taxon>PACMAD clade</taxon>
        <taxon>Chloridoideae</taxon>
        <taxon>Eragrostideae</taxon>
        <taxon>Eragrostidinae</taxon>
        <taxon>Eragrostis</taxon>
    </lineage>
</organism>
<protein>
    <recommendedName>
        <fullName evidence="4">Major facilitator superfamily (MFS) profile domain-containing protein</fullName>
    </recommendedName>
</protein>
<feature type="transmembrane region" description="Helical" evidence="1">
    <location>
        <begin position="233"/>
        <end position="255"/>
    </location>
</feature>
<name>A0A5J9W5N8_9POAL</name>
<feature type="transmembrane region" description="Helical" evidence="1">
    <location>
        <begin position="349"/>
        <end position="370"/>
    </location>
</feature>
<evidence type="ECO:0000313" key="3">
    <source>
        <dbReference type="Proteomes" id="UP000324897"/>
    </source>
</evidence>
<dbReference type="Pfam" id="PF05631">
    <property type="entry name" value="MFS_5"/>
    <property type="match status" value="1"/>
</dbReference>
<feature type="transmembrane region" description="Helical" evidence="1">
    <location>
        <begin position="385"/>
        <end position="405"/>
    </location>
</feature>
<dbReference type="Gramene" id="TVU43639">
    <property type="protein sequence ID" value="TVU43639"/>
    <property type="gene ID" value="EJB05_10125"/>
</dbReference>
<keyword evidence="1" id="KW-1133">Transmembrane helix</keyword>
<dbReference type="Gene3D" id="1.20.1250.20">
    <property type="entry name" value="MFS general substrate transporter like domains"/>
    <property type="match status" value="1"/>
</dbReference>
<dbReference type="Proteomes" id="UP000324897">
    <property type="component" value="Unassembled WGS sequence"/>
</dbReference>
<evidence type="ECO:0008006" key="4">
    <source>
        <dbReference type="Google" id="ProtNLM"/>
    </source>
</evidence>
<dbReference type="AlphaFoldDB" id="A0A5J9W5N8"/>
<sequence length="537" mass="59677">MVQKFEFRHVLRFSYQTEWPKRPNFRDRRPKLRFPRRLPRSLPIRPFPSISPATPLPRRPVPAAPAIPYLRLVRPNHGSGSSREMGVVIEREEWSLTPLAYPLLSAAALAAVLLLPYFSTRTATHATGSSSPFDVGTAPFLRFRRAFLTLFCIASVVEGINSVFGEDDFARCGLGREQMAARLAAATAAALFLGGFSGVISDKMGPRRTCIFYWSLQLAVGVMKSFSGLRCAWINNFILALASSVFSFCFETLIVVEHEKQDQKQDLLFDTFWLMTFFESVSLIGSQGITNLLVNDDSNGFLLPYAFAASLSIVGILYIRNASSTTQHASAIGSYQKSFFAHVLRDKRVLILVFAQASIHFAVSAFWFLWAPTIVADGRYAQLSLIYPCFLASRMLGSAGFPWFYGATAPFQNEDSLTIAYVSAGLALSIAAYDYQEIGVLVILFCVFHACVGFILPSLARLRTMYLPNELRGGMMSFSLSLANAATFIFLLQGAYHRNVANSTFLGLASFGLLGAGGCIHMLRRRRKHFRQNTRSL</sequence>
<keyword evidence="3" id="KW-1185">Reference proteome</keyword>
<keyword evidence="1" id="KW-0472">Membrane</keyword>
<feature type="transmembrane region" description="Helical" evidence="1">
    <location>
        <begin position="267"/>
        <end position="289"/>
    </location>
</feature>
<dbReference type="InterPro" id="IPR008509">
    <property type="entry name" value="MOT2/MFSD5"/>
</dbReference>
<dbReference type="InterPro" id="IPR036259">
    <property type="entry name" value="MFS_trans_sf"/>
</dbReference>
<feature type="transmembrane region" description="Helical" evidence="1">
    <location>
        <begin position="179"/>
        <end position="199"/>
    </location>
</feature>
<evidence type="ECO:0000313" key="2">
    <source>
        <dbReference type="EMBL" id="TVU43639.1"/>
    </source>
</evidence>
<feature type="transmembrane region" description="Helical" evidence="1">
    <location>
        <begin position="471"/>
        <end position="492"/>
    </location>
</feature>
<feature type="transmembrane region" description="Helical" evidence="1">
    <location>
        <begin position="504"/>
        <end position="523"/>
    </location>
</feature>
<dbReference type="GO" id="GO:0016020">
    <property type="term" value="C:membrane"/>
    <property type="evidence" value="ECO:0007669"/>
    <property type="project" value="InterPro"/>
</dbReference>
<feature type="transmembrane region" description="Helical" evidence="1">
    <location>
        <begin position="99"/>
        <end position="118"/>
    </location>
</feature>
<feature type="transmembrane region" description="Helical" evidence="1">
    <location>
        <begin position="146"/>
        <end position="164"/>
    </location>
</feature>
<dbReference type="OrthoDB" id="263957at2759"/>
<evidence type="ECO:0000256" key="1">
    <source>
        <dbReference type="SAM" id="Phobius"/>
    </source>
</evidence>
<proteinExistence type="predicted"/>
<gene>
    <name evidence="2" type="ORF">EJB05_10125</name>
</gene>
<feature type="transmembrane region" description="Helical" evidence="1">
    <location>
        <begin position="301"/>
        <end position="319"/>
    </location>
</feature>